<feature type="signal peptide" evidence="2">
    <location>
        <begin position="1"/>
        <end position="26"/>
    </location>
</feature>
<dbReference type="PANTHER" id="PTHR30469">
    <property type="entry name" value="MULTIDRUG RESISTANCE PROTEIN MDTA"/>
    <property type="match status" value="1"/>
</dbReference>
<feature type="domain" description="Multidrug resistance protein MdtA-like barrel-sandwich hybrid" evidence="3">
    <location>
        <begin position="45"/>
        <end position="211"/>
    </location>
</feature>
<gene>
    <name evidence="4" type="ORF">LF1_39510</name>
</gene>
<dbReference type="Proteomes" id="UP000322699">
    <property type="component" value="Unassembled WGS sequence"/>
</dbReference>
<dbReference type="RefSeq" id="WP_235033385.1">
    <property type="nucleotide sequence ID" value="NZ_LWSK01000001.1"/>
</dbReference>
<feature type="coiled-coil region" evidence="1">
    <location>
        <begin position="139"/>
        <end position="173"/>
    </location>
</feature>
<dbReference type="AlphaFoldDB" id="A0A5B1CQA6"/>
<dbReference type="Gene3D" id="2.40.30.170">
    <property type="match status" value="1"/>
</dbReference>
<feature type="coiled-coil region" evidence="1">
    <location>
        <begin position="74"/>
        <end position="101"/>
    </location>
</feature>
<dbReference type="EMBL" id="VRLW01000001">
    <property type="protein sequence ID" value="KAA1261404.1"/>
    <property type="molecule type" value="Genomic_DNA"/>
</dbReference>
<evidence type="ECO:0000313" key="4">
    <source>
        <dbReference type="EMBL" id="KAA1261404.1"/>
    </source>
</evidence>
<dbReference type="SUPFAM" id="SSF111369">
    <property type="entry name" value="HlyD-like secretion proteins"/>
    <property type="match status" value="1"/>
</dbReference>
<feature type="chain" id="PRO_5023129053" evidence="2">
    <location>
        <begin position="27"/>
        <end position="297"/>
    </location>
</feature>
<dbReference type="GO" id="GO:0015562">
    <property type="term" value="F:efflux transmembrane transporter activity"/>
    <property type="evidence" value="ECO:0007669"/>
    <property type="project" value="TreeGrafter"/>
</dbReference>
<evidence type="ECO:0000256" key="2">
    <source>
        <dbReference type="SAM" id="SignalP"/>
    </source>
</evidence>
<evidence type="ECO:0000313" key="5">
    <source>
        <dbReference type="Proteomes" id="UP000322699"/>
    </source>
</evidence>
<dbReference type="GO" id="GO:1990281">
    <property type="term" value="C:efflux pump complex"/>
    <property type="evidence" value="ECO:0007669"/>
    <property type="project" value="TreeGrafter"/>
</dbReference>
<accession>A0A5B1CQA6</accession>
<dbReference type="Gene3D" id="2.40.50.100">
    <property type="match status" value="1"/>
</dbReference>
<dbReference type="Pfam" id="PF25917">
    <property type="entry name" value="BSH_RND"/>
    <property type="match status" value="1"/>
</dbReference>
<reference evidence="4 5" key="1">
    <citation type="submission" date="2019-08" db="EMBL/GenBank/DDBJ databases">
        <title>Deep-cultivation of Planctomycetes and their phenomic and genomic characterization uncovers novel biology.</title>
        <authorList>
            <person name="Wiegand S."/>
            <person name="Jogler M."/>
            <person name="Boedeker C."/>
            <person name="Pinto D."/>
            <person name="Vollmers J."/>
            <person name="Rivas-Marin E."/>
            <person name="Kohn T."/>
            <person name="Peeters S.H."/>
            <person name="Heuer A."/>
            <person name="Rast P."/>
            <person name="Oberbeckmann S."/>
            <person name="Bunk B."/>
            <person name="Jeske O."/>
            <person name="Meyerdierks A."/>
            <person name="Storesund J.E."/>
            <person name="Kallscheuer N."/>
            <person name="Luecker S."/>
            <person name="Lage O.M."/>
            <person name="Pohl T."/>
            <person name="Merkel B.J."/>
            <person name="Hornburger P."/>
            <person name="Mueller R.-W."/>
            <person name="Bruemmer F."/>
            <person name="Labrenz M."/>
            <person name="Spormann A.M."/>
            <person name="Op Den Camp H."/>
            <person name="Overmann J."/>
            <person name="Amann R."/>
            <person name="Jetten M.S.M."/>
            <person name="Mascher T."/>
            <person name="Medema M.H."/>
            <person name="Devos D.P."/>
            <person name="Kaster A.-K."/>
            <person name="Ovreas L."/>
            <person name="Rohde M."/>
            <person name="Galperin M.Y."/>
            <person name="Jogler C."/>
        </authorList>
    </citation>
    <scope>NUCLEOTIDE SEQUENCE [LARGE SCALE GENOMIC DNA]</scope>
    <source>
        <strain evidence="4 5">LF1</strain>
    </source>
</reference>
<keyword evidence="5" id="KW-1185">Reference proteome</keyword>
<sequence precursor="true">MRQTLILKAFLPVAIAIAATTSLVHAQERGEREIRAVNCSVRYINKTDIPAKADGTLTELMFEEGDTVTKDQVLATIDATAAKLAVELKKAEEKEATLNALNDINLKDSINNEKVAKAEYESYKVLRKEGAIPYWEMEKKRLEAERQVLRIELAKMEQKIALIKRIAKQTELDMAEFELTKRDVTSPVTGFIEKRIAQIGQWVQAGSPIATLIQMDRLRVEGDIDALRYPGVVEKGAAVEVTVFQGDRSVTVDGTIGYVSMEVDVRDLNNIWVEIENEKFGNDWKFKPGMKAEITIK</sequence>
<name>A0A5B1CQA6_9BACT</name>
<dbReference type="Gene3D" id="1.10.287.470">
    <property type="entry name" value="Helix hairpin bin"/>
    <property type="match status" value="1"/>
</dbReference>
<keyword evidence="2" id="KW-0732">Signal</keyword>
<comment type="caution">
    <text evidence="4">The sequence shown here is derived from an EMBL/GenBank/DDBJ whole genome shotgun (WGS) entry which is preliminary data.</text>
</comment>
<proteinExistence type="predicted"/>
<protein>
    <submittedName>
        <fullName evidence="4">Macrolide transporter subunit MacA</fullName>
    </submittedName>
</protein>
<dbReference type="InterPro" id="IPR058625">
    <property type="entry name" value="MdtA-like_BSH"/>
</dbReference>
<organism evidence="4 5">
    <name type="scientific">Rubripirellula obstinata</name>
    <dbReference type="NCBI Taxonomy" id="406547"/>
    <lineage>
        <taxon>Bacteria</taxon>
        <taxon>Pseudomonadati</taxon>
        <taxon>Planctomycetota</taxon>
        <taxon>Planctomycetia</taxon>
        <taxon>Pirellulales</taxon>
        <taxon>Pirellulaceae</taxon>
        <taxon>Rubripirellula</taxon>
    </lineage>
</organism>
<evidence type="ECO:0000259" key="3">
    <source>
        <dbReference type="Pfam" id="PF25917"/>
    </source>
</evidence>
<evidence type="ECO:0000256" key="1">
    <source>
        <dbReference type="SAM" id="Coils"/>
    </source>
</evidence>
<keyword evidence="1" id="KW-0175">Coiled coil</keyword>
<dbReference type="PANTHER" id="PTHR30469:SF15">
    <property type="entry name" value="HLYD FAMILY OF SECRETION PROTEINS"/>
    <property type="match status" value="1"/>
</dbReference>